<evidence type="ECO:0000256" key="3">
    <source>
        <dbReference type="SAM" id="Coils"/>
    </source>
</evidence>
<dbReference type="PANTHER" id="PTHR33449:SF1">
    <property type="entry name" value="NUCLEOID-ASSOCIATED PROTEIN YBAB"/>
    <property type="match status" value="1"/>
</dbReference>
<dbReference type="InterPro" id="IPR036894">
    <property type="entry name" value="YbaB-like_sf"/>
</dbReference>
<keyword evidence="2" id="KW-0963">Cytoplasm</keyword>
<comment type="subunit">
    <text evidence="2">Homodimer.</text>
</comment>
<evidence type="ECO:0000256" key="2">
    <source>
        <dbReference type="HAMAP-Rule" id="MF_00274"/>
    </source>
</evidence>
<dbReference type="InterPro" id="IPR004401">
    <property type="entry name" value="YbaB/EbfC"/>
</dbReference>
<dbReference type="Gene3D" id="3.30.1310.10">
    <property type="entry name" value="Nucleoid-associated protein YbaB-like domain"/>
    <property type="match status" value="1"/>
</dbReference>
<reference evidence="4 5" key="1">
    <citation type="submission" date="2024-04" db="EMBL/GenBank/DDBJ databases">
        <title>whole genome sequencing of Lutimonas vermicola strain IMCC1616.</title>
        <authorList>
            <person name="Bae S.S."/>
        </authorList>
    </citation>
    <scope>NUCLEOTIDE SEQUENCE [LARGE SCALE GENOMIC DNA]</scope>
    <source>
        <strain evidence="4 5">IMCC1616</strain>
    </source>
</reference>
<comment type="function">
    <text evidence="2">Binds to DNA and alters its conformation. May be involved in regulation of gene expression, nucleoid organization and DNA protection.</text>
</comment>
<organism evidence="4 5">
    <name type="scientific">Lutimonas vermicola</name>
    <dbReference type="NCBI Taxonomy" id="414288"/>
    <lineage>
        <taxon>Bacteria</taxon>
        <taxon>Pseudomonadati</taxon>
        <taxon>Bacteroidota</taxon>
        <taxon>Flavobacteriia</taxon>
        <taxon>Flavobacteriales</taxon>
        <taxon>Flavobacteriaceae</taxon>
        <taxon>Lutimonas</taxon>
    </lineage>
</organism>
<dbReference type="Proteomes" id="UP001474120">
    <property type="component" value="Unassembled WGS sequence"/>
</dbReference>
<evidence type="ECO:0000256" key="1">
    <source>
        <dbReference type="ARBA" id="ARBA00023125"/>
    </source>
</evidence>
<dbReference type="RefSeq" id="WP_342157839.1">
    <property type="nucleotide sequence ID" value="NZ_JBCDNA010000001.1"/>
</dbReference>
<sequence length="107" mass="11542">MFGDMEGMMAKLKEAQAKIEETKNRLNTVLVDGDAGNGMVIATVTANREVKNIAIDDELLTDKEALEDYLILALNNAIEKANNINEAEMAAAAKGGLPDIPGMDMFK</sequence>
<evidence type="ECO:0000313" key="5">
    <source>
        <dbReference type="Proteomes" id="UP001474120"/>
    </source>
</evidence>
<dbReference type="PIRSF" id="PIRSF004555">
    <property type="entry name" value="UCP004555"/>
    <property type="match status" value="1"/>
</dbReference>
<name>A0ABU9KVV7_9FLAO</name>
<dbReference type="HAMAP" id="MF_00274">
    <property type="entry name" value="DNA_YbaB_EbfC"/>
    <property type="match status" value="1"/>
</dbReference>
<dbReference type="NCBIfam" id="TIGR00103">
    <property type="entry name" value="DNA_YbaB_EbfC"/>
    <property type="match status" value="1"/>
</dbReference>
<evidence type="ECO:0000313" key="4">
    <source>
        <dbReference type="EMBL" id="MEL4454324.1"/>
    </source>
</evidence>
<accession>A0ABU9KVV7</accession>
<keyword evidence="3" id="KW-0175">Coiled coil</keyword>
<gene>
    <name evidence="4" type="ORF">AABB81_00340</name>
</gene>
<dbReference type="Pfam" id="PF02575">
    <property type="entry name" value="YbaB_DNA_bd"/>
    <property type="match status" value="1"/>
</dbReference>
<dbReference type="SUPFAM" id="SSF82607">
    <property type="entry name" value="YbaB-like"/>
    <property type="match status" value="1"/>
</dbReference>
<comment type="caution">
    <text evidence="4">The sequence shown here is derived from an EMBL/GenBank/DDBJ whole genome shotgun (WGS) entry which is preliminary data.</text>
</comment>
<proteinExistence type="inferred from homology"/>
<keyword evidence="1 2" id="KW-0238">DNA-binding</keyword>
<dbReference type="PANTHER" id="PTHR33449">
    <property type="entry name" value="NUCLEOID-ASSOCIATED PROTEIN YBAB"/>
    <property type="match status" value="1"/>
</dbReference>
<comment type="subcellular location">
    <subcellularLocation>
        <location evidence="2">Cytoplasm</location>
        <location evidence="2">Nucleoid</location>
    </subcellularLocation>
</comment>
<comment type="similarity">
    <text evidence="2">Belongs to the YbaB/EbfC family.</text>
</comment>
<keyword evidence="5" id="KW-1185">Reference proteome</keyword>
<dbReference type="EMBL" id="JBCDNA010000001">
    <property type="protein sequence ID" value="MEL4454324.1"/>
    <property type="molecule type" value="Genomic_DNA"/>
</dbReference>
<protein>
    <recommendedName>
        <fullName evidence="2">Nucleoid-associated protein AABB81_00340</fullName>
    </recommendedName>
</protein>
<feature type="coiled-coil region" evidence="3">
    <location>
        <begin position="5"/>
        <end position="32"/>
    </location>
</feature>